<evidence type="ECO:0000256" key="1">
    <source>
        <dbReference type="ARBA" id="ARBA00023002"/>
    </source>
</evidence>
<dbReference type="Gene3D" id="3.40.50.720">
    <property type="entry name" value="NAD(P)-binding Rossmann-like Domain"/>
    <property type="match status" value="1"/>
</dbReference>
<comment type="caution">
    <text evidence="3">The sequence shown here is derived from an EMBL/GenBank/DDBJ whole genome shotgun (WGS) entry which is preliminary data.</text>
</comment>
<evidence type="ECO:0000259" key="2">
    <source>
        <dbReference type="Pfam" id="PF03807"/>
    </source>
</evidence>
<proteinExistence type="predicted"/>
<reference evidence="3 4" key="1">
    <citation type="submission" date="2019-07" db="EMBL/GenBank/DDBJ databases">
        <title>Draft genome of 7 Lactococcus lactis strains isolated from an artisanal cheese production.</title>
        <authorList>
            <person name="Biolcati F."/>
            <person name="Bottero M.T."/>
            <person name="Dalmasso A."/>
            <person name="Mcauliffe O."/>
        </authorList>
    </citation>
    <scope>NUCLEOTIDE SEQUENCE [LARGE SCALE GENOMIC DNA]</scope>
    <source>
        <strain evidence="3 4">MRS45.2</strain>
    </source>
</reference>
<accession>A0A552Z2J3</accession>
<dbReference type="SUPFAM" id="SSF51735">
    <property type="entry name" value="NAD(P)-binding Rossmann-fold domains"/>
    <property type="match status" value="1"/>
</dbReference>
<dbReference type="PANTHER" id="PTHR14239">
    <property type="entry name" value="DUDULIN-RELATED"/>
    <property type="match status" value="1"/>
</dbReference>
<dbReference type="InterPro" id="IPR028939">
    <property type="entry name" value="P5C_Rdtase_cat_N"/>
</dbReference>
<dbReference type="InterPro" id="IPR036291">
    <property type="entry name" value="NAD(P)-bd_dom_sf"/>
</dbReference>
<evidence type="ECO:0000313" key="4">
    <source>
        <dbReference type="Proteomes" id="UP000317167"/>
    </source>
</evidence>
<dbReference type="EMBL" id="VJWV01000004">
    <property type="protein sequence ID" value="TRW73736.1"/>
    <property type="molecule type" value="Genomic_DNA"/>
</dbReference>
<dbReference type="PANTHER" id="PTHR14239:SF10">
    <property type="entry name" value="REDUCTASE"/>
    <property type="match status" value="1"/>
</dbReference>
<sequence length="191" mass="20323">MATISIFGKGKMGKAIGDKFSSSGNKVNYILSNSSKTELGEIVVLAVPYVAIAGIIQEYSTDLQGKIIIDITNPVDFTTFDSLLVPSDTSAAALIAKQLPNSMIVKAFNTTFSDTLATKKVANEHQTTVLLASDSQEAKETIIKSLENSGLSLLDAGSLKRARELEAIGFLQITLAASEKISWDGGFGIFK</sequence>
<feature type="domain" description="Pyrroline-5-carboxylate reductase catalytic N-terminal" evidence="2">
    <location>
        <begin position="34"/>
        <end position="74"/>
    </location>
</feature>
<dbReference type="RefSeq" id="WP_143459157.1">
    <property type="nucleotide sequence ID" value="NZ_VJWV01000004.1"/>
</dbReference>
<dbReference type="AlphaFoldDB" id="A0A552Z2J3"/>
<dbReference type="Pfam" id="PF03807">
    <property type="entry name" value="F420_oxidored"/>
    <property type="match status" value="1"/>
</dbReference>
<name>A0A552Z2J3_9LACT</name>
<evidence type="ECO:0000313" key="3">
    <source>
        <dbReference type="EMBL" id="TRW73736.1"/>
    </source>
</evidence>
<dbReference type="GO" id="GO:0016491">
    <property type="term" value="F:oxidoreductase activity"/>
    <property type="evidence" value="ECO:0007669"/>
    <property type="project" value="UniProtKB-KW"/>
</dbReference>
<dbReference type="InterPro" id="IPR051267">
    <property type="entry name" value="STEAP_metalloreductase"/>
</dbReference>
<keyword evidence="1" id="KW-0560">Oxidoreductase</keyword>
<gene>
    <name evidence="3" type="ORF">FNJ53_06430</name>
</gene>
<dbReference type="Proteomes" id="UP000317167">
    <property type="component" value="Unassembled WGS sequence"/>
</dbReference>
<protein>
    <submittedName>
        <fullName evidence="3">NADPH-dependent F420 reductase</fullName>
    </submittedName>
</protein>
<organism evidence="3 4">
    <name type="scientific">Lactococcus lactis</name>
    <dbReference type="NCBI Taxonomy" id="1358"/>
    <lineage>
        <taxon>Bacteria</taxon>
        <taxon>Bacillati</taxon>
        <taxon>Bacillota</taxon>
        <taxon>Bacilli</taxon>
        <taxon>Lactobacillales</taxon>
        <taxon>Streptococcaceae</taxon>
        <taxon>Lactococcus</taxon>
    </lineage>
</organism>